<organism evidence="2">
    <name type="scientific">Clastoptera arizonana</name>
    <name type="common">Arizona spittle bug</name>
    <dbReference type="NCBI Taxonomy" id="38151"/>
    <lineage>
        <taxon>Eukaryota</taxon>
        <taxon>Metazoa</taxon>
        <taxon>Ecdysozoa</taxon>
        <taxon>Arthropoda</taxon>
        <taxon>Hexapoda</taxon>
        <taxon>Insecta</taxon>
        <taxon>Pterygota</taxon>
        <taxon>Neoptera</taxon>
        <taxon>Paraneoptera</taxon>
        <taxon>Hemiptera</taxon>
        <taxon>Auchenorrhyncha</taxon>
        <taxon>Cercopoidea</taxon>
        <taxon>Clastopteridae</taxon>
        <taxon>Clastoptera</taxon>
    </lineage>
</organism>
<feature type="region of interest" description="Disordered" evidence="1">
    <location>
        <begin position="256"/>
        <end position="287"/>
    </location>
</feature>
<accession>A0A1B6E5X4</accession>
<protein>
    <submittedName>
        <fullName evidence="2">Uncharacterized protein</fullName>
    </submittedName>
</protein>
<name>A0A1B6E5X4_9HEMI</name>
<dbReference type="AlphaFoldDB" id="A0A1B6E5X4"/>
<feature type="compositionally biased region" description="Acidic residues" evidence="1">
    <location>
        <begin position="21"/>
        <end position="32"/>
    </location>
</feature>
<sequence length="663" mass="75399">MDLAEKTDNFDGNHSPLMFNSDEEFDDDDDVKDDNSNIEESSNVIIEKSRDEKLVAKIKLLMTGVPPPPSFTTPSLNLTDILKLWNENQHLINNYDERLGDEKYSTSCSFEEAKTTNWPQVLEIETFGVHFNKSKASEELENLCSKYKDRYVCNETSSWVNSLYAQSPKKSASAKKRARYRGWGHSPGRRLSHLARRRIAFSSANLQNVSEKNALLKNKKMILVELKKPHSLQKVKTSSSSKKKKPLVTISTMNKLNNPKRALFQSPDDKPKKPVQVESQAVPKKSPNLRLQHSKRALWPCEEKSEFNTNGKRKRKTYTPSPRKKCNRNLFSSIPFVQQKHQQQSTNNSALSHPHKKKLLWAISQALREEGIRMNHTNFQACLSILNGPCMALWIWRTSKEPSRGSTSENMLAMIKDFSVKKLIEKVQTNSSSPNLLKLRLELMKEVEAIKLKYTTNSSVAVNNVKPGNSLVKVDKENMTSVYTNVKSCSPIKLKLKEDCNSKTPLKENNIKRDTPSKSVFNEKNDEYKTEVLNCFDKEVNTESRAKSQSPMKSEEASTSRVSFSNFLSWNADPISRAQESNFDLSEITKISANSTGVNIVQNQTISIRDEESSTVEFVLNDDETRSSSIYSFDLNSFIDDSPSYFDLPEFPNISCTNINGIK</sequence>
<reference evidence="2" key="1">
    <citation type="submission" date="2015-12" db="EMBL/GenBank/DDBJ databases">
        <title>De novo transcriptome assembly of four potential Pierce s Disease insect vectors from Arizona vineyards.</title>
        <authorList>
            <person name="Tassone E.E."/>
        </authorList>
    </citation>
    <scope>NUCLEOTIDE SEQUENCE</scope>
</reference>
<feature type="compositionally biased region" description="Basic residues" evidence="1">
    <location>
        <begin position="311"/>
        <end position="327"/>
    </location>
</feature>
<evidence type="ECO:0000313" key="2">
    <source>
        <dbReference type="EMBL" id="JAS33289.1"/>
    </source>
</evidence>
<feature type="compositionally biased region" description="Basic and acidic residues" evidence="1">
    <location>
        <begin position="1"/>
        <end position="11"/>
    </location>
</feature>
<proteinExistence type="predicted"/>
<dbReference type="EMBL" id="GEDC01004009">
    <property type="protein sequence ID" value="JAS33289.1"/>
    <property type="molecule type" value="Transcribed_RNA"/>
</dbReference>
<evidence type="ECO:0000256" key="1">
    <source>
        <dbReference type="SAM" id="MobiDB-lite"/>
    </source>
</evidence>
<feature type="region of interest" description="Disordered" evidence="1">
    <location>
        <begin position="1"/>
        <end position="42"/>
    </location>
</feature>
<feature type="region of interest" description="Disordered" evidence="1">
    <location>
        <begin position="303"/>
        <end position="327"/>
    </location>
</feature>
<gene>
    <name evidence="2" type="ORF">g.26234</name>
</gene>